<evidence type="ECO:0000313" key="11">
    <source>
        <dbReference type="Proteomes" id="UP000611215"/>
    </source>
</evidence>
<dbReference type="EMBL" id="JADOET010000007">
    <property type="protein sequence ID" value="MBF8150107.1"/>
    <property type="molecule type" value="Genomic_DNA"/>
</dbReference>
<evidence type="ECO:0000256" key="6">
    <source>
        <dbReference type="ARBA" id="ARBA00023237"/>
    </source>
</evidence>
<dbReference type="Proteomes" id="UP000611215">
    <property type="component" value="Unassembled WGS sequence"/>
</dbReference>
<feature type="chain" id="PRO_5045912193" evidence="8">
    <location>
        <begin position="23"/>
        <end position="1013"/>
    </location>
</feature>
<proteinExistence type="inferred from homology"/>
<evidence type="ECO:0000256" key="7">
    <source>
        <dbReference type="PROSITE-ProRule" id="PRU01360"/>
    </source>
</evidence>
<reference evidence="10 11" key="1">
    <citation type="submission" date="2020-11" db="EMBL/GenBank/DDBJ databases">
        <title>Winogradskyella marina sp. nov., isolated from marine sediment.</title>
        <authorList>
            <person name="Bo J."/>
            <person name="Wang S."/>
            <person name="Song X."/>
            <person name="Du Z."/>
        </authorList>
    </citation>
    <scope>NUCLEOTIDE SEQUENCE [LARGE SCALE GENOMIC DNA]</scope>
    <source>
        <strain evidence="10 11">F6397</strain>
    </source>
</reference>
<evidence type="ECO:0000259" key="9">
    <source>
        <dbReference type="Pfam" id="PF07715"/>
    </source>
</evidence>
<evidence type="ECO:0000256" key="3">
    <source>
        <dbReference type="ARBA" id="ARBA00022452"/>
    </source>
</evidence>
<dbReference type="InterPro" id="IPR023997">
    <property type="entry name" value="TonB-dep_OMP_SusC/RagA_CS"/>
</dbReference>
<sequence>MKLKLTWLLTLFMAFVMQFSFAQEKTVTGTVTTAMDGLPLPGANVIVKGTSKGQQTDFDGKFTIQVNQGDVLVVSYVGMAASEVKIGAANTYDVALKESSGLDEVIVVGYSNVSKATSKAATVRVSAKTIENRPNASFVQTLSGQVAGLNITTSSGQPGGNSLVNLRGVSSINGNTEPLFIIDGAPVDEDNFRSLNPQDIESIDVLKDAGATAIYGNRGANGVIVIKTRQGSFDQGLKIAYNGFVSFSTLQDNDYNRMDSQQLLTYERDRGLGAGGGVSNTLFASGAGRPALTDAEIEAAPNFDWLDFFFRTAVTQSHTMSMSSGSENASQFTSFGFQDTQGVLEDSDLKRFNIRSNINGKSNNDRFKYGVNLTVNYSKSNEPNEIGGTGVNRNYVLGAFQSVPYITPGDYTNGEDLVNFGTPFAHTPLFLLDRLETYTRFEEEVKAVGSLNLSYSLTDWLTARAVMSGDYQSEFLTRAEGPTSFNAFLFGGAENPTSGFQTQQSTRQFSYNQVTSLNASKVYGKHTVDLGLFTEYFKAHFRGFGYAQDGLDPATFHPGDGSAFIAPAGGLFADLANANRLDAGLFSYFGALDYDYDERYGFGATVRRDASYRFAESNRWGTFWSVSGRWNISNESFMDGSVINNLKLRGSYGTAGNQDIVGLGYFGGPDLTLDLFTTTGGYGNQNSIALAQLGNRSLKWETVTSLNVGVDFGVWQNRLRGAIDVYERVTSDLFQSTPLSAVTGLTSQDANVGELVNRGFDFQVNYGVVQNIDGFNLNVGLVGNYNTTELRDLPNENGEIIGLGQNGGILNEYYTLRYVGVNPANGNLLYLTAEGDVTENPDADTDRVWIDKNLTPDWNGGFTLDMDYKGFYLTTQWNYVIGVDRFDNDYAGLVDPTAAGQFNASTDLLRAWSQPGDITDIPSYNAANLNSFPGSDRFLRSADFLRLRFASFGYNFPTKFLEGTGFSNASIFVNGENLVTFTEWRGFDPETRTNVSRQYPTPRTFSVGFELGF</sequence>
<dbReference type="InterPro" id="IPR037066">
    <property type="entry name" value="Plug_dom_sf"/>
</dbReference>
<dbReference type="RefSeq" id="WP_195871383.1">
    <property type="nucleotide sequence ID" value="NZ_JADOET010000007.1"/>
</dbReference>
<dbReference type="Pfam" id="PF07715">
    <property type="entry name" value="Plug"/>
    <property type="match status" value="1"/>
</dbReference>
<dbReference type="InterPro" id="IPR036942">
    <property type="entry name" value="Beta-barrel_TonB_sf"/>
</dbReference>
<feature type="domain" description="TonB-dependent receptor plug" evidence="9">
    <location>
        <begin position="117"/>
        <end position="223"/>
    </location>
</feature>
<dbReference type="InterPro" id="IPR039426">
    <property type="entry name" value="TonB-dep_rcpt-like"/>
</dbReference>
<comment type="caution">
    <text evidence="10">The sequence shown here is derived from an EMBL/GenBank/DDBJ whole genome shotgun (WGS) entry which is preliminary data.</text>
</comment>
<feature type="signal peptide" evidence="8">
    <location>
        <begin position="1"/>
        <end position="22"/>
    </location>
</feature>
<keyword evidence="3 7" id="KW-1134">Transmembrane beta strand</keyword>
<keyword evidence="6 7" id="KW-0998">Cell outer membrane</keyword>
<dbReference type="InterPro" id="IPR008969">
    <property type="entry name" value="CarboxyPept-like_regulatory"/>
</dbReference>
<evidence type="ECO:0000256" key="4">
    <source>
        <dbReference type="ARBA" id="ARBA00022692"/>
    </source>
</evidence>
<evidence type="ECO:0000256" key="5">
    <source>
        <dbReference type="ARBA" id="ARBA00023136"/>
    </source>
</evidence>
<keyword evidence="2 7" id="KW-0813">Transport</keyword>
<dbReference type="Gene3D" id="2.40.170.20">
    <property type="entry name" value="TonB-dependent receptor, beta-barrel domain"/>
    <property type="match status" value="1"/>
</dbReference>
<keyword evidence="5 7" id="KW-0472">Membrane</keyword>
<evidence type="ECO:0000256" key="8">
    <source>
        <dbReference type="SAM" id="SignalP"/>
    </source>
</evidence>
<dbReference type="Gene3D" id="2.170.130.10">
    <property type="entry name" value="TonB-dependent receptor, plug domain"/>
    <property type="match status" value="1"/>
</dbReference>
<dbReference type="NCBIfam" id="TIGR04056">
    <property type="entry name" value="OMP_RagA_SusC"/>
    <property type="match status" value="1"/>
</dbReference>
<evidence type="ECO:0000256" key="1">
    <source>
        <dbReference type="ARBA" id="ARBA00004571"/>
    </source>
</evidence>
<dbReference type="PROSITE" id="PS52016">
    <property type="entry name" value="TONB_DEPENDENT_REC_3"/>
    <property type="match status" value="1"/>
</dbReference>
<accession>A0ABS0EI97</accession>
<comment type="similarity">
    <text evidence="7">Belongs to the TonB-dependent receptor family.</text>
</comment>
<gene>
    <name evidence="10" type="ORF">ITJ86_09380</name>
</gene>
<organism evidence="10 11">
    <name type="scientific">Winogradskyella marina</name>
    <dbReference type="NCBI Taxonomy" id="2785530"/>
    <lineage>
        <taxon>Bacteria</taxon>
        <taxon>Pseudomonadati</taxon>
        <taxon>Bacteroidota</taxon>
        <taxon>Flavobacteriia</taxon>
        <taxon>Flavobacteriales</taxon>
        <taxon>Flavobacteriaceae</taxon>
        <taxon>Winogradskyella</taxon>
    </lineage>
</organism>
<dbReference type="Gene3D" id="2.60.40.1120">
    <property type="entry name" value="Carboxypeptidase-like, regulatory domain"/>
    <property type="match status" value="1"/>
</dbReference>
<evidence type="ECO:0000256" key="2">
    <source>
        <dbReference type="ARBA" id="ARBA00022448"/>
    </source>
</evidence>
<evidence type="ECO:0000313" key="10">
    <source>
        <dbReference type="EMBL" id="MBF8150107.1"/>
    </source>
</evidence>
<keyword evidence="11" id="KW-1185">Reference proteome</keyword>
<keyword evidence="4 7" id="KW-0812">Transmembrane</keyword>
<dbReference type="SUPFAM" id="SSF49464">
    <property type="entry name" value="Carboxypeptidase regulatory domain-like"/>
    <property type="match status" value="1"/>
</dbReference>
<dbReference type="NCBIfam" id="TIGR04057">
    <property type="entry name" value="SusC_RagA_signa"/>
    <property type="match status" value="1"/>
</dbReference>
<dbReference type="Pfam" id="PF13715">
    <property type="entry name" value="CarbopepD_reg_2"/>
    <property type="match status" value="1"/>
</dbReference>
<keyword evidence="8" id="KW-0732">Signal</keyword>
<dbReference type="InterPro" id="IPR012910">
    <property type="entry name" value="Plug_dom"/>
</dbReference>
<name>A0ABS0EI97_9FLAO</name>
<comment type="subcellular location">
    <subcellularLocation>
        <location evidence="1 7">Cell outer membrane</location>
        <topology evidence="1 7">Multi-pass membrane protein</topology>
    </subcellularLocation>
</comment>
<dbReference type="SUPFAM" id="SSF56935">
    <property type="entry name" value="Porins"/>
    <property type="match status" value="1"/>
</dbReference>
<dbReference type="InterPro" id="IPR023996">
    <property type="entry name" value="TonB-dep_OMP_SusC/RagA"/>
</dbReference>
<protein>
    <submittedName>
        <fullName evidence="10">SusC/RagA family TonB-linked outer membrane protein</fullName>
    </submittedName>
</protein>